<evidence type="ECO:0000313" key="3">
    <source>
        <dbReference type="Proteomes" id="UP001060164"/>
    </source>
</evidence>
<keyword evidence="1" id="KW-0812">Transmembrane</keyword>
<dbReference type="Proteomes" id="UP001060164">
    <property type="component" value="Chromosome"/>
</dbReference>
<name>A0ABY5VDR8_9FIRM</name>
<accession>A0ABY5VDR8</accession>
<evidence type="ECO:0000313" key="2">
    <source>
        <dbReference type="EMBL" id="UWP58348.1"/>
    </source>
</evidence>
<reference evidence="2" key="1">
    <citation type="journal article" date="2022" name="Cell">
        <title>Design, construction, and in vivo augmentation of a complex gut microbiome.</title>
        <authorList>
            <person name="Cheng A.G."/>
            <person name="Ho P.Y."/>
            <person name="Aranda-Diaz A."/>
            <person name="Jain S."/>
            <person name="Yu F.B."/>
            <person name="Meng X."/>
            <person name="Wang M."/>
            <person name="Iakiviak M."/>
            <person name="Nagashima K."/>
            <person name="Zhao A."/>
            <person name="Murugkar P."/>
            <person name="Patil A."/>
            <person name="Atabakhsh K."/>
            <person name="Weakley A."/>
            <person name="Yan J."/>
            <person name="Brumbaugh A.R."/>
            <person name="Higginbottom S."/>
            <person name="Dimas A."/>
            <person name="Shiver A.L."/>
            <person name="Deutschbauer A."/>
            <person name="Neff N."/>
            <person name="Sonnenburg J.L."/>
            <person name="Huang K.C."/>
            <person name="Fischbach M.A."/>
        </authorList>
    </citation>
    <scope>NUCLEOTIDE SEQUENCE</scope>
    <source>
        <strain evidence="2">DSM 19829</strain>
    </source>
</reference>
<organism evidence="2 3">
    <name type="scientific">Ruminococcus gauvreauii</name>
    <dbReference type="NCBI Taxonomy" id="438033"/>
    <lineage>
        <taxon>Bacteria</taxon>
        <taxon>Bacillati</taxon>
        <taxon>Bacillota</taxon>
        <taxon>Clostridia</taxon>
        <taxon>Eubacteriales</taxon>
        <taxon>Oscillospiraceae</taxon>
        <taxon>Ruminococcus</taxon>
    </lineage>
</organism>
<feature type="transmembrane region" description="Helical" evidence="1">
    <location>
        <begin position="50"/>
        <end position="69"/>
    </location>
</feature>
<feature type="transmembrane region" description="Helical" evidence="1">
    <location>
        <begin position="140"/>
        <end position="161"/>
    </location>
</feature>
<gene>
    <name evidence="2" type="ORF">NQ502_13270</name>
</gene>
<proteinExistence type="predicted"/>
<dbReference type="RefSeq" id="WP_028528144.1">
    <property type="nucleotide sequence ID" value="NZ_CABLBR010000008.1"/>
</dbReference>
<dbReference type="EMBL" id="CP102290">
    <property type="protein sequence ID" value="UWP58348.1"/>
    <property type="molecule type" value="Genomic_DNA"/>
</dbReference>
<sequence>MDSLVQWFTANLTPYISETAVVFIISLLPILELRGGLLAASLLQVPYLTALPLCIIGNILPIPFILLFIKQIFKWMKKTRLFRPMIEWLERKAMGKSDKIEKYEFWGLVLFVGIPLPGTGAWTGALIASLLDIDIKKSSLAILLGIFLASVIMSIVSYGLLGSIIR</sequence>
<protein>
    <submittedName>
        <fullName evidence="2">Small multi-drug export protein</fullName>
    </submittedName>
</protein>
<evidence type="ECO:0000256" key="1">
    <source>
        <dbReference type="SAM" id="Phobius"/>
    </source>
</evidence>
<keyword evidence="3" id="KW-1185">Reference proteome</keyword>
<keyword evidence="1" id="KW-1133">Transmembrane helix</keyword>
<dbReference type="PANTHER" id="PTHR36007:SF2">
    <property type="entry name" value="TRANSPORT PROTEIN-RELATED"/>
    <property type="match status" value="1"/>
</dbReference>
<keyword evidence="1" id="KW-0472">Membrane</keyword>
<dbReference type="InterPro" id="IPR009577">
    <property type="entry name" value="Sm_multidrug_ex"/>
</dbReference>
<dbReference type="Pfam" id="PF06695">
    <property type="entry name" value="Sm_multidrug_ex"/>
    <property type="match status" value="1"/>
</dbReference>
<feature type="transmembrane region" description="Helical" evidence="1">
    <location>
        <begin position="105"/>
        <end position="128"/>
    </location>
</feature>
<dbReference type="PANTHER" id="PTHR36007">
    <property type="entry name" value="TRANSPORT PROTEIN-RELATED"/>
    <property type="match status" value="1"/>
</dbReference>